<keyword evidence="3" id="KW-0560">Oxidoreductase</keyword>
<dbReference type="RefSeq" id="WP_091988915.1">
    <property type="nucleotide sequence ID" value="NZ_FOLO01000045.1"/>
</dbReference>
<name>A0A1I1QXR4_9GAMM</name>
<feature type="domain" description="JmjC" evidence="6">
    <location>
        <begin position="108"/>
        <end position="254"/>
    </location>
</feature>
<evidence type="ECO:0000256" key="4">
    <source>
        <dbReference type="ARBA" id="ARBA00023004"/>
    </source>
</evidence>
<dbReference type="STRING" id="1123010.SAMN02745724_04042"/>
<dbReference type="Gene3D" id="2.60.120.650">
    <property type="entry name" value="Cupin"/>
    <property type="match status" value="1"/>
</dbReference>
<dbReference type="SUPFAM" id="SSF51197">
    <property type="entry name" value="Clavaminate synthase-like"/>
    <property type="match status" value="1"/>
</dbReference>
<protein>
    <submittedName>
        <fullName evidence="7">Cupin-like domain-containing protein</fullName>
    </submittedName>
</protein>
<dbReference type="InterPro" id="IPR003347">
    <property type="entry name" value="JmjC_dom"/>
</dbReference>
<dbReference type="EMBL" id="FOLO01000045">
    <property type="protein sequence ID" value="SFD26896.1"/>
    <property type="molecule type" value="Genomic_DNA"/>
</dbReference>
<reference evidence="7 8" key="1">
    <citation type="submission" date="2016-10" db="EMBL/GenBank/DDBJ databases">
        <authorList>
            <person name="de Groot N.N."/>
        </authorList>
    </citation>
    <scope>NUCLEOTIDE SEQUENCE [LARGE SCALE GENOMIC DNA]</scope>
    <source>
        <strain evidence="7 8">DSM 6059</strain>
    </source>
</reference>
<accession>A0A1I1QXR4</accession>
<dbReference type="Pfam" id="PF13621">
    <property type="entry name" value="Cupin_8"/>
    <property type="match status" value="1"/>
</dbReference>
<dbReference type="Proteomes" id="UP000198862">
    <property type="component" value="Unassembled WGS sequence"/>
</dbReference>
<dbReference type="GO" id="GO:0046872">
    <property type="term" value="F:metal ion binding"/>
    <property type="evidence" value="ECO:0007669"/>
    <property type="project" value="UniProtKB-KW"/>
</dbReference>
<evidence type="ECO:0000313" key="7">
    <source>
        <dbReference type="EMBL" id="SFD26896.1"/>
    </source>
</evidence>
<keyword evidence="5" id="KW-1133">Transmembrane helix</keyword>
<keyword evidence="5" id="KW-0472">Membrane</keyword>
<sequence length="290" mass="34037">MEVIEREHFDEKEFREKFLNRKVVVYRGGIKSWPAIKNWNPDYFSKMCPDISIATKRFESDGVKIENSTMAHYVESMKSFKKSQDEGSTEIGPYCHDIPIFLQAEHLRKDVGQFPINVIPKWYRKNWWQYVQFFMSSAGSVTPLHFDTLLTNNIFFQIQGRKCFTVMDFSDSKYCSRKSWRWYDIDPESPDLMKHPDYSKATPKQVEINSGDLFYMPSGTLHHVRSLDDCISFNIDFHNIHSLTRAFTAIPKGMPSINVYYNMICFLGVVLGVPAKKLFSRYKPYLNYVS</sequence>
<keyword evidence="2" id="KW-0479">Metal-binding</keyword>
<dbReference type="OrthoDB" id="479699at2"/>
<dbReference type="AlphaFoldDB" id="A0A1I1QXR4"/>
<dbReference type="GO" id="GO:0016491">
    <property type="term" value="F:oxidoreductase activity"/>
    <property type="evidence" value="ECO:0007669"/>
    <property type="project" value="UniProtKB-KW"/>
</dbReference>
<dbReference type="InterPro" id="IPR041667">
    <property type="entry name" value="Cupin_8"/>
</dbReference>
<keyword evidence="8" id="KW-1185">Reference proteome</keyword>
<keyword evidence="5" id="KW-0812">Transmembrane</keyword>
<dbReference type="SMART" id="SM00558">
    <property type="entry name" value="JmjC"/>
    <property type="match status" value="1"/>
</dbReference>
<dbReference type="PANTHER" id="PTHR12461:SF106">
    <property type="entry name" value="BIFUNCTIONAL PEPTIDASE AND ARGINYL-HYDROXYLASE JMJD5"/>
    <property type="match status" value="1"/>
</dbReference>
<proteinExistence type="predicted"/>
<evidence type="ECO:0000256" key="1">
    <source>
        <dbReference type="ARBA" id="ARBA00001954"/>
    </source>
</evidence>
<comment type="cofactor">
    <cofactor evidence="1">
        <name>Fe(2+)</name>
        <dbReference type="ChEBI" id="CHEBI:29033"/>
    </cofactor>
</comment>
<evidence type="ECO:0000256" key="5">
    <source>
        <dbReference type="SAM" id="Phobius"/>
    </source>
</evidence>
<evidence type="ECO:0000259" key="6">
    <source>
        <dbReference type="PROSITE" id="PS51184"/>
    </source>
</evidence>
<dbReference type="PROSITE" id="PS51184">
    <property type="entry name" value="JMJC"/>
    <property type="match status" value="1"/>
</dbReference>
<feature type="transmembrane region" description="Helical" evidence="5">
    <location>
        <begin position="259"/>
        <end position="275"/>
    </location>
</feature>
<evidence type="ECO:0000256" key="2">
    <source>
        <dbReference type="ARBA" id="ARBA00022723"/>
    </source>
</evidence>
<evidence type="ECO:0000256" key="3">
    <source>
        <dbReference type="ARBA" id="ARBA00023002"/>
    </source>
</evidence>
<gene>
    <name evidence="7" type="ORF">SAMN02745724_04042</name>
</gene>
<dbReference type="PANTHER" id="PTHR12461">
    <property type="entry name" value="HYPOXIA-INDUCIBLE FACTOR 1 ALPHA INHIBITOR-RELATED"/>
    <property type="match status" value="1"/>
</dbReference>
<organism evidence="7 8">
    <name type="scientific">Pseudoalteromonas denitrificans DSM 6059</name>
    <dbReference type="NCBI Taxonomy" id="1123010"/>
    <lineage>
        <taxon>Bacteria</taxon>
        <taxon>Pseudomonadati</taxon>
        <taxon>Pseudomonadota</taxon>
        <taxon>Gammaproteobacteria</taxon>
        <taxon>Alteromonadales</taxon>
        <taxon>Pseudoalteromonadaceae</taxon>
        <taxon>Pseudoalteromonas</taxon>
    </lineage>
</organism>
<evidence type="ECO:0000313" key="8">
    <source>
        <dbReference type="Proteomes" id="UP000198862"/>
    </source>
</evidence>
<keyword evidence="4" id="KW-0408">Iron</keyword>